<dbReference type="AlphaFoldDB" id="A0A368XNJ1"/>
<name>A0A368XNJ1_9BURK</name>
<reference evidence="1 2" key="1">
    <citation type="submission" date="2018-07" db="EMBL/GenBank/DDBJ databases">
        <title>Genomic Encyclopedia of Type Strains, Phase IV (KMG-IV): sequencing the most valuable type-strain genomes for metagenomic binning, comparative biology and taxonomic classification.</title>
        <authorList>
            <person name="Goeker M."/>
        </authorList>
    </citation>
    <scope>NUCLEOTIDE SEQUENCE [LARGE SCALE GENOMIC DNA]</scope>
    <source>
        <strain evidence="1 2">DSM 21634</strain>
    </source>
</reference>
<accession>A0A368XNJ1</accession>
<dbReference type="EMBL" id="QPJK01000006">
    <property type="protein sequence ID" value="RCW69550.1"/>
    <property type="molecule type" value="Genomic_DNA"/>
</dbReference>
<gene>
    <name evidence="1" type="ORF">DES41_106424</name>
</gene>
<evidence type="ECO:0000313" key="1">
    <source>
        <dbReference type="EMBL" id="RCW69550.1"/>
    </source>
</evidence>
<protein>
    <submittedName>
        <fullName evidence="1">Uncharacterized protein</fullName>
    </submittedName>
</protein>
<proteinExistence type="predicted"/>
<evidence type="ECO:0000313" key="2">
    <source>
        <dbReference type="Proteomes" id="UP000252884"/>
    </source>
</evidence>
<dbReference type="Proteomes" id="UP000252884">
    <property type="component" value="Unassembled WGS sequence"/>
</dbReference>
<keyword evidence="2" id="KW-1185">Reference proteome</keyword>
<comment type="caution">
    <text evidence="1">The sequence shown here is derived from an EMBL/GenBank/DDBJ whole genome shotgun (WGS) entry which is preliminary data.</text>
</comment>
<organism evidence="1 2">
    <name type="scientific">Pseudorhodoferax soli</name>
    <dbReference type="NCBI Taxonomy" id="545864"/>
    <lineage>
        <taxon>Bacteria</taxon>
        <taxon>Pseudomonadati</taxon>
        <taxon>Pseudomonadota</taxon>
        <taxon>Betaproteobacteria</taxon>
        <taxon>Burkholderiales</taxon>
        <taxon>Comamonadaceae</taxon>
    </lineage>
</organism>
<sequence length="36" mass="3783">MTRFVVAVAADTAIDAKVLQLGDVAVAERVGRIAQK</sequence>